<reference evidence="2 3" key="1">
    <citation type="journal article" date="2019" name="Sci. Rep.">
        <title>A high-quality genome of Eragrostis curvula grass provides insights into Poaceae evolution and supports new strategies to enhance forage quality.</title>
        <authorList>
            <person name="Carballo J."/>
            <person name="Santos B.A.C.M."/>
            <person name="Zappacosta D."/>
            <person name="Garbus I."/>
            <person name="Selva J.P."/>
            <person name="Gallo C.A."/>
            <person name="Diaz A."/>
            <person name="Albertini E."/>
            <person name="Caccamo M."/>
            <person name="Echenique V."/>
        </authorList>
    </citation>
    <scope>NUCLEOTIDE SEQUENCE [LARGE SCALE GENOMIC DNA]</scope>
    <source>
        <strain evidence="3">cv. Victoria</strain>
        <tissue evidence="2">Leaf</tissue>
    </source>
</reference>
<dbReference type="Proteomes" id="UP000324897">
    <property type="component" value="Unassembled WGS sequence"/>
</dbReference>
<keyword evidence="3" id="KW-1185">Reference proteome</keyword>
<proteinExistence type="predicted"/>
<evidence type="ECO:0000256" key="1">
    <source>
        <dbReference type="SAM" id="MobiDB-lite"/>
    </source>
</evidence>
<comment type="caution">
    <text evidence="2">The sequence shown here is derived from an EMBL/GenBank/DDBJ whole genome shotgun (WGS) entry which is preliminary data.</text>
</comment>
<dbReference type="AlphaFoldDB" id="A0A5J9W1V4"/>
<organism evidence="2 3">
    <name type="scientific">Eragrostis curvula</name>
    <name type="common">weeping love grass</name>
    <dbReference type="NCBI Taxonomy" id="38414"/>
    <lineage>
        <taxon>Eukaryota</taxon>
        <taxon>Viridiplantae</taxon>
        <taxon>Streptophyta</taxon>
        <taxon>Embryophyta</taxon>
        <taxon>Tracheophyta</taxon>
        <taxon>Spermatophyta</taxon>
        <taxon>Magnoliopsida</taxon>
        <taxon>Liliopsida</taxon>
        <taxon>Poales</taxon>
        <taxon>Poaceae</taxon>
        <taxon>PACMAD clade</taxon>
        <taxon>Chloridoideae</taxon>
        <taxon>Eragrostideae</taxon>
        <taxon>Eragrostidinae</taxon>
        <taxon>Eragrostis</taxon>
    </lineage>
</organism>
<evidence type="ECO:0000313" key="2">
    <source>
        <dbReference type="EMBL" id="TVU42409.1"/>
    </source>
</evidence>
<dbReference type="EMBL" id="RWGY01000005">
    <property type="protein sequence ID" value="TVU42409.1"/>
    <property type="molecule type" value="Genomic_DNA"/>
</dbReference>
<protein>
    <submittedName>
        <fullName evidence="2">Uncharacterized protein</fullName>
    </submittedName>
</protein>
<evidence type="ECO:0000313" key="3">
    <source>
        <dbReference type="Proteomes" id="UP000324897"/>
    </source>
</evidence>
<sequence length="146" mass="15940">LPALLSDSGVANAGEDEATDDNDEVAAWLDGTMDGGDDEDGMEEGGIGARLYSVRTLHSKLCALDPEPRIAAGPGHDDADEALLRFCRKLETKDYMFISVLTRSKVGLKMLNVSPYSQQYFHPEDIDDILFVHMSKDPIRVKGVLA</sequence>
<accession>A0A5J9W1V4</accession>
<feature type="compositionally biased region" description="Acidic residues" evidence="1">
    <location>
        <begin position="14"/>
        <end position="23"/>
    </location>
</feature>
<gene>
    <name evidence="2" type="ORF">EJB05_08812</name>
</gene>
<name>A0A5J9W1V4_9POAL</name>
<feature type="non-terminal residue" evidence="2">
    <location>
        <position position="1"/>
    </location>
</feature>
<feature type="region of interest" description="Disordered" evidence="1">
    <location>
        <begin position="1"/>
        <end position="23"/>
    </location>
</feature>